<evidence type="ECO:0000256" key="2">
    <source>
        <dbReference type="ARBA" id="ARBA00022692"/>
    </source>
</evidence>
<gene>
    <name evidence="6" type="ORF">ElyMa_000705300</name>
</gene>
<dbReference type="EMBL" id="BMAT01001456">
    <property type="protein sequence ID" value="GFR85810.1"/>
    <property type="molecule type" value="Genomic_DNA"/>
</dbReference>
<name>A0AAV4GL97_9GAST</name>
<organism evidence="6 7">
    <name type="scientific">Elysia marginata</name>
    <dbReference type="NCBI Taxonomy" id="1093978"/>
    <lineage>
        <taxon>Eukaryota</taxon>
        <taxon>Metazoa</taxon>
        <taxon>Spiralia</taxon>
        <taxon>Lophotrochozoa</taxon>
        <taxon>Mollusca</taxon>
        <taxon>Gastropoda</taxon>
        <taxon>Heterobranchia</taxon>
        <taxon>Euthyneura</taxon>
        <taxon>Panpulmonata</taxon>
        <taxon>Sacoglossa</taxon>
        <taxon>Placobranchoidea</taxon>
        <taxon>Plakobranchidae</taxon>
        <taxon>Elysia</taxon>
    </lineage>
</organism>
<dbReference type="Pfam" id="PF13520">
    <property type="entry name" value="AA_permease_2"/>
    <property type="match status" value="1"/>
</dbReference>
<feature type="transmembrane region" description="Helical" evidence="5">
    <location>
        <begin position="179"/>
        <end position="198"/>
    </location>
</feature>
<accession>A0AAV4GL97</accession>
<evidence type="ECO:0000313" key="6">
    <source>
        <dbReference type="EMBL" id="GFR85810.1"/>
    </source>
</evidence>
<evidence type="ECO:0000313" key="7">
    <source>
        <dbReference type="Proteomes" id="UP000762676"/>
    </source>
</evidence>
<dbReference type="GO" id="GO:0015179">
    <property type="term" value="F:L-amino acid transmembrane transporter activity"/>
    <property type="evidence" value="ECO:0007669"/>
    <property type="project" value="TreeGrafter"/>
</dbReference>
<dbReference type="Gene3D" id="1.20.1740.10">
    <property type="entry name" value="Amino acid/polyamine transporter I"/>
    <property type="match status" value="1"/>
</dbReference>
<evidence type="ECO:0000256" key="5">
    <source>
        <dbReference type="SAM" id="Phobius"/>
    </source>
</evidence>
<dbReference type="GO" id="GO:0016020">
    <property type="term" value="C:membrane"/>
    <property type="evidence" value="ECO:0007669"/>
    <property type="project" value="UniProtKB-SubCell"/>
</dbReference>
<keyword evidence="4 5" id="KW-0472">Membrane</keyword>
<keyword evidence="3 5" id="KW-1133">Transmembrane helix</keyword>
<dbReference type="PANTHER" id="PTHR11785:SF512">
    <property type="entry name" value="SOBREMESA, ISOFORM B"/>
    <property type="match status" value="1"/>
</dbReference>
<dbReference type="PANTHER" id="PTHR11785">
    <property type="entry name" value="AMINO ACID TRANSPORTER"/>
    <property type="match status" value="1"/>
</dbReference>
<feature type="transmembrane region" description="Helical" evidence="5">
    <location>
        <begin position="118"/>
        <end position="137"/>
    </location>
</feature>
<evidence type="ECO:0000256" key="3">
    <source>
        <dbReference type="ARBA" id="ARBA00022989"/>
    </source>
</evidence>
<evidence type="ECO:0000256" key="1">
    <source>
        <dbReference type="ARBA" id="ARBA00004141"/>
    </source>
</evidence>
<keyword evidence="2 5" id="KW-0812">Transmembrane</keyword>
<feature type="transmembrane region" description="Helical" evidence="5">
    <location>
        <begin position="26"/>
        <end position="46"/>
    </location>
</feature>
<protein>
    <submittedName>
        <fullName evidence="6">B(0,+)-type amino acid transporter 1</fullName>
    </submittedName>
</protein>
<feature type="transmembrane region" description="Helical" evidence="5">
    <location>
        <begin position="204"/>
        <end position="222"/>
    </location>
</feature>
<reference evidence="6 7" key="1">
    <citation type="journal article" date="2021" name="Elife">
        <title>Chloroplast acquisition without the gene transfer in kleptoplastic sea slugs, Plakobranchus ocellatus.</title>
        <authorList>
            <person name="Maeda T."/>
            <person name="Takahashi S."/>
            <person name="Yoshida T."/>
            <person name="Shimamura S."/>
            <person name="Takaki Y."/>
            <person name="Nagai Y."/>
            <person name="Toyoda A."/>
            <person name="Suzuki Y."/>
            <person name="Arimoto A."/>
            <person name="Ishii H."/>
            <person name="Satoh N."/>
            <person name="Nishiyama T."/>
            <person name="Hasebe M."/>
            <person name="Maruyama T."/>
            <person name="Minagawa J."/>
            <person name="Obokata J."/>
            <person name="Shigenobu S."/>
        </authorList>
    </citation>
    <scope>NUCLEOTIDE SEQUENCE [LARGE SCALE GENOMIC DNA]</scope>
</reference>
<feature type="transmembrane region" description="Helical" evidence="5">
    <location>
        <begin position="143"/>
        <end position="167"/>
    </location>
</feature>
<proteinExistence type="predicted"/>
<evidence type="ECO:0000256" key="4">
    <source>
        <dbReference type="ARBA" id="ARBA00023136"/>
    </source>
</evidence>
<comment type="caution">
    <text evidence="6">The sequence shown here is derived from an EMBL/GenBank/DDBJ whole genome shotgun (WGS) entry which is preliminary data.</text>
</comment>
<dbReference type="Proteomes" id="UP000762676">
    <property type="component" value="Unassembled WGS sequence"/>
</dbReference>
<dbReference type="InterPro" id="IPR002293">
    <property type="entry name" value="AA/rel_permease1"/>
</dbReference>
<dbReference type="InterPro" id="IPR050598">
    <property type="entry name" value="AminoAcid_Transporter"/>
</dbReference>
<keyword evidence="7" id="KW-1185">Reference proteome</keyword>
<dbReference type="AlphaFoldDB" id="A0AAV4GL97"/>
<comment type="subcellular location">
    <subcellularLocation>
        <location evidence="1">Membrane</location>
        <topology evidence="1">Multi-pass membrane protein</topology>
    </subcellularLocation>
</comment>
<sequence length="253" mass="28117">MADFHYITYSLTLPLHYDRNLPRANIAGVFFVMVVYLATNMAYFAAMTTTELLQADAVAVVWGDRVLQQASLLIPLAVSISVFGAVNANAFAGGRTMFVAARDGNLPSILSFIHVEKLTPLPTMVFNTLCAITFVYLGEIYSLIDFFSFTGLFYGLTFASLLVFRVTKPDKPRSYKCPIVIPIAMLVISAYLVIAPIIKKPSIGYLYAALFCLGGLIFYFPCVKYKLNVPYKDEITMYTQIALQVVPPTKYTD</sequence>
<feature type="transmembrane region" description="Helical" evidence="5">
    <location>
        <begin position="66"/>
        <end position="88"/>
    </location>
</feature>